<dbReference type="Ensembl" id="ENSEBUT00000019608.1">
    <property type="protein sequence ID" value="ENSEBUP00000019033.1"/>
    <property type="gene ID" value="ENSEBUG00000011865.1"/>
</dbReference>
<evidence type="ECO:0000256" key="6">
    <source>
        <dbReference type="SAM" id="SignalP"/>
    </source>
</evidence>
<accession>A0A8C4QQH6</accession>
<keyword evidence="2 5" id="KW-0812">Transmembrane</keyword>
<evidence type="ECO:0000256" key="4">
    <source>
        <dbReference type="ARBA" id="ARBA00023136"/>
    </source>
</evidence>
<dbReference type="InterPro" id="IPR019372">
    <property type="entry name" value="LHFPL"/>
</dbReference>
<keyword evidence="3 5" id="KW-1133">Transmembrane helix</keyword>
<evidence type="ECO:0000256" key="5">
    <source>
        <dbReference type="SAM" id="Phobius"/>
    </source>
</evidence>
<evidence type="ECO:0000256" key="2">
    <source>
        <dbReference type="ARBA" id="ARBA00022692"/>
    </source>
</evidence>
<dbReference type="AlphaFoldDB" id="A0A8C4QQH6"/>
<comment type="subcellular location">
    <subcellularLocation>
        <location evidence="1">Membrane</location>
        <topology evidence="1">Multi-pass membrane protein</topology>
    </subcellularLocation>
</comment>
<feature type="transmembrane region" description="Helical" evidence="5">
    <location>
        <begin position="128"/>
        <end position="150"/>
    </location>
</feature>
<reference evidence="7" key="1">
    <citation type="submission" date="2025-08" db="UniProtKB">
        <authorList>
            <consortium name="Ensembl"/>
        </authorList>
    </citation>
    <scope>IDENTIFICATION</scope>
</reference>
<sequence length="224" mass="24072">MCHIIITCRSLLWSVLSVLVSLAEISACLSPRWLSGSGGGTHSLILPSSSPLSVHRRTTLGLYNRCLMRHGTIEEELCGPYAASFWELASTFWQATTIFLGVGVLILTMVALLAPISLCRQSIFHKSIFNICGLLQAIAGLFLILGMLLYPAGWGSERVENICGRTSAPYQVGACSLGWPFYMAIAGIVGTFGCALLSTQAEQATSGDDVQDEIDKGNILICLL</sequence>
<feature type="signal peptide" evidence="6">
    <location>
        <begin position="1"/>
        <end position="17"/>
    </location>
</feature>
<keyword evidence="4 5" id="KW-0472">Membrane</keyword>
<dbReference type="Gene3D" id="1.20.140.150">
    <property type="match status" value="1"/>
</dbReference>
<dbReference type="Pfam" id="PF10242">
    <property type="entry name" value="L_HMGIC_fpl"/>
    <property type="match status" value="1"/>
</dbReference>
<organism evidence="7 8">
    <name type="scientific">Eptatretus burgeri</name>
    <name type="common">Inshore hagfish</name>
    <dbReference type="NCBI Taxonomy" id="7764"/>
    <lineage>
        <taxon>Eukaryota</taxon>
        <taxon>Metazoa</taxon>
        <taxon>Chordata</taxon>
        <taxon>Craniata</taxon>
        <taxon>Vertebrata</taxon>
        <taxon>Cyclostomata</taxon>
        <taxon>Myxini</taxon>
        <taxon>Myxiniformes</taxon>
        <taxon>Myxinidae</taxon>
        <taxon>Eptatretinae</taxon>
        <taxon>Eptatretus</taxon>
    </lineage>
</organism>
<evidence type="ECO:0000256" key="1">
    <source>
        <dbReference type="ARBA" id="ARBA00004141"/>
    </source>
</evidence>
<proteinExistence type="predicted"/>
<evidence type="ECO:0000313" key="7">
    <source>
        <dbReference type="Ensembl" id="ENSEBUP00000019033.1"/>
    </source>
</evidence>
<dbReference type="OMA" id="SKFWQAA"/>
<dbReference type="PANTHER" id="PTHR12489">
    <property type="entry name" value="LIPOMA HMGIC FUSION PARTNER-LIKE PROTEIN"/>
    <property type="match status" value="1"/>
</dbReference>
<evidence type="ECO:0000313" key="8">
    <source>
        <dbReference type="Proteomes" id="UP000694388"/>
    </source>
</evidence>
<evidence type="ECO:0000256" key="3">
    <source>
        <dbReference type="ARBA" id="ARBA00022989"/>
    </source>
</evidence>
<keyword evidence="6" id="KW-0732">Signal</keyword>
<keyword evidence="8" id="KW-1185">Reference proteome</keyword>
<name>A0A8C4QQH6_EPTBU</name>
<protein>
    <submittedName>
        <fullName evidence="7">LHFPL tetraspan subfamily member 2a</fullName>
    </submittedName>
</protein>
<feature type="chain" id="PRO_5034428440" evidence="6">
    <location>
        <begin position="18"/>
        <end position="224"/>
    </location>
</feature>
<feature type="transmembrane region" description="Helical" evidence="5">
    <location>
        <begin position="179"/>
        <end position="197"/>
    </location>
</feature>
<feature type="transmembrane region" description="Helical" evidence="5">
    <location>
        <begin position="92"/>
        <end position="116"/>
    </location>
</feature>
<reference evidence="7" key="2">
    <citation type="submission" date="2025-09" db="UniProtKB">
        <authorList>
            <consortium name="Ensembl"/>
        </authorList>
    </citation>
    <scope>IDENTIFICATION</scope>
</reference>
<dbReference type="Proteomes" id="UP000694388">
    <property type="component" value="Unplaced"/>
</dbReference>
<dbReference type="PANTHER" id="PTHR12489:SF19">
    <property type="entry name" value="LHFPL TETRASPAN SUBFAMILY MEMBER 2 PROTEIN"/>
    <property type="match status" value="1"/>
</dbReference>
<dbReference type="GO" id="GO:0016020">
    <property type="term" value="C:membrane"/>
    <property type="evidence" value="ECO:0007669"/>
    <property type="project" value="UniProtKB-SubCell"/>
</dbReference>
<dbReference type="GeneTree" id="ENSGT00990000203589"/>